<comment type="similarity">
    <text evidence="1 7">Belongs to the peptidase S24 family.</text>
</comment>
<accession>A0A7D5V8S1</accession>
<dbReference type="InterPro" id="IPR015927">
    <property type="entry name" value="Peptidase_S24_S26A/B/C"/>
</dbReference>
<keyword evidence="9" id="KW-0548">Nucleotidyltransferase</keyword>
<keyword evidence="3 7" id="KW-0378">Hydrolase</keyword>
<evidence type="ECO:0000259" key="8">
    <source>
        <dbReference type="Pfam" id="PF00717"/>
    </source>
</evidence>
<gene>
    <name evidence="9" type="primary">umuD</name>
    <name evidence="9" type="ORF">HZU75_04560</name>
</gene>
<keyword evidence="6" id="KW-0742">SOS response</keyword>
<sequence>MTSFLQGPFPVDPNPAVHYLPWIGESVPAGFPSPAADWVEDRVDLNQHLISHPEATFYFTVSGDSMVSHLSERTIPNGATLVVDRAIQAKHNDIVVAAIDGDFTVKRLFQRGKHLALVAENPDYPPIVLGDEQELSVWGVVIAWIVRPK</sequence>
<dbReference type="EC" id="2.7.7.7" evidence="9"/>
<evidence type="ECO:0000256" key="3">
    <source>
        <dbReference type="ARBA" id="ARBA00022801"/>
    </source>
</evidence>
<dbReference type="GO" id="GO:0016787">
    <property type="term" value="F:hydrolase activity"/>
    <property type="evidence" value="ECO:0007669"/>
    <property type="project" value="UniProtKB-KW"/>
</dbReference>
<dbReference type="RefSeq" id="WP_180307992.1">
    <property type="nucleotide sequence ID" value="NZ_CP058952.1"/>
</dbReference>
<dbReference type="PRINTS" id="PR00726">
    <property type="entry name" value="LEXASERPTASE"/>
</dbReference>
<organism evidence="9 10">
    <name type="scientific">Chitinibacter fontanus</name>
    <dbReference type="NCBI Taxonomy" id="1737446"/>
    <lineage>
        <taxon>Bacteria</taxon>
        <taxon>Pseudomonadati</taxon>
        <taxon>Pseudomonadota</taxon>
        <taxon>Betaproteobacteria</taxon>
        <taxon>Neisseriales</taxon>
        <taxon>Chitinibacteraceae</taxon>
        <taxon>Chitinibacter</taxon>
    </lineage>
</organism>
<dbReference type="SUPFAM" id="SSF51306">
    <property type="entry name" value="LexA/Signal peptidase"/>
    <property type="match status" value="1"/>
</dbReference>
<evidence type="ECO:0000256" key="6">
    <source>
        <dbReference type="ARBA" id="ARBA00023236"/>
    </source>
</evidence>
<dbReference type="GO" id="GO:0003677">
    <property type="term" value="F:DNA binding"/>
    <property type="evidence" value="ECO:0007669"/>
    <property type="project" value="InterPro"/>
</dbReference>
<dbReference type="InterPro" id="IPR006197">
    <property type="entry name" value="Peptidase_S24_LexA"/>
</dbReference>
<dbReference type="InterPro" id="IPR039418">
    <property type="entry name" value="LexA-like"/>
</dbReference>
<keyword evidence="10" id="KW-1185">Reference proteome</keyword>
<dbReference type="NCBIfam" id="NF007621">
    <property type="entry name" value="PRK10276.1"/>
    <property type="match status" value="1"/>
</dbReference>
<evidence type="ECO:0000256" key="4">
    <source>
        <dbReference type="ARBA" id="ARBA00022813"/>
    </source>
</evidence>
<dbReference type="PANTHER" id="PTHR33516">
    <property type="entry name" value="LEXA REPRESSOR"/>
    <property type="match status" value="1"/>
</dbReference>
<keyword evidence="5" id="KW-0234">DNA repair</keyword>
<evidence type="ECO:0000256" key="1">
    <source>
        <dbReference type="ARBA" id="ARBA00007484"/>
    </source>
</evidence>
<name>A0A7D5V8S1_9NEIS</name>
<dbReference type="GO" id="GO:0006355">
    <property type="term" value="P:regulation of DNA-templated transcription"/>
    <property type="evidence" value="ECO:0007669"/>
    <property type="project" value="InterPro"/>
</dbReference>
<dbReference type="Proteomes" id="UP000510822">
    <property type="component" value="Chromosome"/>
</dbReference>
<dbReference type="CDD" id="cd06529">
    <property type="entry name" value="S24_LexA-like"/>
    <property type="match status" value="1"/>
</dbReference>
<feature type="domain" description="Peptidase S24/S26A/S26B/S26C" evidence="8">
    <location>
        <begin position="22"/>
        <end position="142"/>
    </location>
</feature>
<dbReference type="KEGG" id="cfon:HZU75_04560"/>
<dbReference type="AlphaFoldDB" id="A0A7D5V8S1"/>
<dbReference type="InterPro" id="IPR050077">
    <property type="entry name" value="LexA_repressor"/>
</dbReference>
<keyword evidence="4 7" id="KW-0068">Autocatalytic cleavage</keyword>
<evidence type="ECO:0000256" key="2">
    <source>
        <dbReference type="ARBA" id="ARBA00022763"/>
    </source>
</evidence>
<evidence type="ECO:0000256" key="5">
    <source>
        <dbReference type="ARBA" id="ARBA00023204"/>
    </source>
</evidence>
<dbReference type="GO" id="GO:0009432">
    <property type="term" value="P:SOS response"/>
    <property type="evidence" value="ECO:0007669"/>
    <property type="project" value="UniProtKB-KW"/>
</dbReference>
<dbReference type="EMBL" id="CP058952">
    <property type="protein sequence ID" value="QLI80858.1"/>
    <property type="molecule type" value="Genomic_DNA"/>
</dbReference>
<dbReference type="InterPro" id="IPR036286">
    <property type="entry name" value="LexA/Signal_pep-like_sf"/>
</dbReference>
<protein>
    <submittedName>
        <fullName evidence="9">Translesion error-prone DNA polymerase V autoproteolytic subunit</fullName>
        <ecNumber evidence="9">2.7.7.7</ecNumber>
    </submittedName>
</protein>
<dbReference type="PANTHER" id="PTHR33516:SF2">
    <property type="entry name" value="LEXA REPRESSOR-RELATED"/>
    <property type="match status" value="1"/>
</dbReference>
<dbReference type="Pfam" id="PF00717">
    <property type="entry name" value="Peptidase_S24"/>
    <property type="match status" value="1"/>
</dbReference>
<keyword evidence="9" id="KW-0808">Transferase</keyword>
<dbReference type="GO" id="GO:0006281">
    <property type="term" value="P:DNA repair"/>
    <property type="evidence" value="ECO:0007669"/>
    <property type="project" value="UniProtKB-KW"/>
</dbReference>
<keyword evidence="2" id="KW-0227">DNA damage</keyword>
<dbReference type="GO" id="GO:0003887">
    <property type="term" value="F:DNA-directed DNA polymerase activity"/>
    <property type="evidence" value="ECO:0007669"/>
    <property type="project" value="UniProtKB-EC"/>
</dbReference>
<evidence type="ECO:0000313" key="10">
    <source>
        <dbReference type="Proteomes" id="UP000510822"/>
    </source>
</evidence>
<evidence type="ECO:0000313" key="9">
    <source>
        <dbReference type="EMBL" id="QLI80858.1"/>
    </source>
</evidence>
<dbReference type="Gene3D" id="2.10.109.10">
    <property type="entry name" value="Umud Fragment, subunit A"/>
    <property type="match status" value="1"/>
</dbReference>
<evidence type="ECO:0000256" key="7">
    <source>
        <dbReference type="RuleBase" id="RU003991"/>
    </source>
</evidence>
<proteinExistence type="inferred from homology"/>
<reference evidence="9 10" key="1">
    <citation type="journal article" date="2016" name="Int. J. Syst. Evol. Microbiol.">
        <title>Chitinibacter fontanus sp. nov., isolated from a spring.</title>
        <authorList>
            <person name="Sheu S.Y."/>
            <person name="Li Y.S."/>
            <person name="Young C.C."/>
            <person name="Chen W.M."/>
        </authorList>
    </citation>
    <scope>NUCLEOTIDE SEQUENCE [LARGE SCALE GENOMIC DNA]</scope>
    <source>
        <strain evidence="9 10">STM-7</strain>
    </source>
</reference>